<dbReference type="GO" id="GO:0005524">
    <property type="term" value="F:ATP binding"/>
    <property type="evidence" value="ECO:0007669"/>
    <property type="project" value="UniProtKB-KW"/>
</dbReference>
<dbReference type="PANTHER" id="PTHR47642">
    <property type="entry name" value="ATP-DEPENDENT DNA HELICASE"/>
    <property type="match status" value="1"/>
</dbReference>
<keyword evidence="9" id="KW-0233">DNA recombination</keyword>
<evidence type="ECO:0000313" key="13">
    <source>
        <dbReference type="EMBL" id="KAG2430606.1"/>
    </source>
</evidence>
<feature type="compositionally biased region" description="Low complexity" evidence="10">
    <location>
        <begin position="82"/>
        <end position="94"/>
    </location>
</feature>
<feature type="domain" description="DNA helicase Pif1-like 2B" evidence="12">
    <location>
        <begin position="766"/>
        <end position="810"/>
    </location>
</feature>
<comment type="similarity">
    <text evidence="9">Belongs to the helicase family.</text>
</comment>
<accession>A0A835SRQ7</accession>
<protein>
    <recommendedName>
        <fullName evidence="9">ATP-dependent DNA helicase</fullName>
        <ecNumber evidence="9">5.6.2.3</ecNumber>
    </recommendedName>
</protein>
<dbReference type="GO" id="GO:0006281">
    <property type="term" value="P:DNA repair"/>
    <property type="evidence" value="ECO:0007669"/>
    <property type="project" value="UniProtKB-KW"/>
</dbReference>
<evidence type="ECO:0000256" key="9">
    <source>
        <dbReference type="RuleBase" id="RU363044"/>
    </source>
</evidence>
<evidence type="ECO:0000259" key="11">
    <source>
        <dbReference type="Pfam" id="PF05970"/>
    </source>
</evidence>
<keyword evidence="14" id="KW-1185">Reference proteome</keyword>
<feature type="region of interest" description="Disordered" evidence="10">
    <location>
        <begin position="1"/>
        <end position="41"/>
    </location>
</feature>
<evidence type="ECO:0000256" key="10">
    <source>
        <dbReference type="SAM" id="MobiDB-lite"/>
    </source>
</evidence>
<dbReference type="InterPro" id="IPR049163">
    <property type="entry name" value="Pif1-like_2B_dom"/>
</dbReference>
<name>A0A835SRQ7_CHLIN</name>
<feature type="compositionally biased region" description="Basic residues" evidence="10">
    <location>
        <begin position="843"/>
        <end position="866"/>
    </location>
</feature>
<dbReference type="CDD" id="cd18037">
    <property type="entry name" value="DEXSc_Pif1_like"/>
    <property type="match status" value="1"/>
</dbReference>
<feature type="region of interest" description="Disordered" evidence="10">
    <location>
        <begin position="249"/>
        <end position="340"/>
    </location>
</feature>
<evidence type="ECO:0000313" key="14">
    <source>
        <dbReference type="Proteomes" id="UP000650467"/>
    </source>
</evidence>
<dbReference type="Pfam" id="PF21530">
    <property type="entry name" value="Pif1_2B_dom"/>
    <property type="match status" value="1"/>
</dbReference>
<evidence type="ECO:0000256" key="2">
    <source>
        <dbReference type="ARBA" id="ARBA00022763"/>
    </source>
</evidence>
<feature type="compositionally biased region" description="Low complexity" evidence="10">
    <location>
        <begin position="128"/>
        <end position="148"/>
    </location>
</feature>
<evidence type="ECO:0000256" key="8">
    <source>
        <dbReference type="ARBA" id="ARBA00023235"/>
    </source>
</evidence>
<dbReference type="InterPro" id="IPR027417">
    <property type="entry name" value="P-loop_NTPase"/>
</dbReference>
<evidence type="ECO:0000256" key="5">
    <source>
        <dbReference type="ARBA" id="ARBA00022840"/>
    </source>
</evidence>
<keyword evidence="1 9" id="KW-0547">Nucleotide-binding</keyword>
<dbReference type="GO" id="GO:0016787">
    <property type="term" value="F:hydrolase activity"/>
    <property type="evidence" value="ECO:0007669"/>
    <property type="project" value="UniProtKB-KW"/>
</dbReference>
<dbReference type="InterPro" id="IPR010285">
    <property type="entry name" value="DNA_helicase_pif1-like_DEAD"/>
</dbReference>
<dbReference type="AlphaFoldDB" id="A0A835SRQ7"/>
<dbReference type="InterPro" id="IPR051055">
    <property type="entry name" value="PIF1_helicase"/>
</dbReference>
<dbReference type="OrthoDB" id="508102at2759"/>
<evidence type="ECO:0000256" key="4">
    <source>
        <dbReference type="ARBA" id="ARBA00022806"/>
    </source>
</evidence>
<dbReference type="EMBL" id="JAEHOC010000027">
    <property type="protein sequence ID" value="KAG2430606.1"/>
    <property type="molecule type" value="Genomic_DNA"/>
</dbReference>
<reference evidence="13" key="1">
    <citation type="journal article" date="2020" name="bioRxiv">
        <title>Comparative genomics of Chlamydomonas.</title>
        <authorList>
            <person name="Craig R.J."/>
            <person name="Hasan A.R."/>
            <person name="Ness R.W."/>
            <person name="Keightley P.D."/>
        </authorList>
    </citation>
    <scope>NUCLEOTIDE SEQUENCE</scope>
    <source>
        <strain evidence="13">SAG 7.73</strain>
    </source>
</reference>
<sequence>MKRTRSDEQGTAQAVKSAAALRLPDDVDDGDDVAPLSLSQDGIAITGEAAAPGAGRAEVVVLGQATTASRAVKRRAATPLDRAGAAPRAAPARPGGDRSTPVVVDLSLDEDDEDAAGVRTRKPAAALARTGAQPQPGGPAALRAPRGGNLNTLFAYPDDSPETQRRKLEALQQQQQQQAQAKLQQQQQQQQQQYPAGSQQQPPGPGLLGHLSAAAAAGAAGGSIGGGGGGGSGNGGGAFGSIRGILEPAGAAGRTAPPGGAPGGYGSYGQNPYQNPYQPPHQQQQQYQSQYGVGGSQGPGPGPGKQHTPPPVQTLYQQHSPHDQHNPYLPPAAGGPAGGDGGYGGGGGGYGGGAYGGGGAGHGAYGGAGVPTPQPYGGGGATASAARAVSHVSDTYAGAARPTATGATTHVSATVFGPSGSVAGSYAAAGGRAGGAAGAAGGYGGGGGGAARGIAVIDEGEVASPQLTPEQERVLALVRAGENIFFTGNAGTGKTFVLTRVIDELRERYADMFGSKVAVCASTGIAATHIGGTTLHSALGCGVPSEYPEFNIMMKKDTQTRIRGYEVLILDEASMTSGEFWTVLEVQLRAVRGSNAPAGGLQLIFSGDFFQLPPITRKPYGNDPIPLQQFTNWGYLFQSPAWARCRLQQVLLTQVFRQADRLFAALLDDIRYGRNARAALQRIAATCRRPLDCSDGIKPTRLYSVNKDVDSLNRDELEKLPQEQVTLEGLDDVDLDPAILQIQPPLEQQELAECESRLWGSDFWKSCLAAQSYGLKIEAQVMLVRNLDLKGEMGGPGRQLVNGSRGVVVGWAAKVDIINRLKGNVNALTAPNARGGAGGGGSRRGRRRRRLPARRPSRRRRRRRRR</sequence>
<feature type="compositionally biased region" description="Low complexity" evidence="10">
    <location>
        <begin position="249"/>
        <end position="258"/>
    </location>
</feature>
<dbReference type="Proteomes" id="UP000650467">
    <property type="component" value="Unassembled WGS sequence"/>
</dbReference>
<dbReference type="PANTHER" id="PTHR47642:SF5">
    <property type="entry name" value="ATP-DEPENDENT DNA HELICASE"/>
    <property type="match status" value="1"/>
</dbReference>
<evidence type="ECO:0000256" key="6">
    <source>
        <dbReference type="ARBA" id="ARBA00023125"/>
    </source>
</evidence>
<dbReference type="SUPFAM" id="SSF52540">
    <property type="entry name" value="P-loop containing nucleoside triphosphate hydrolases"/>
    <property type="match status" value="2"/>
</dbReference>
<feature type="domain" description="DNA helicase Pif1-like DEAD-box helicase" evidence="11">
    <location>
        <begin position="466"/>
        <end position="661"/>
    </location>
</feature>
<keyword evidence="6" id="KW-0238">DNA-binding</keyword>
<feature type="region of interest" description="Disordered" evidence="10">
    <location>
        <begin position="66"/>
        <end position="212"/>
    </location>
</feature>
<dbReference type="GO" id="GO:0006310">
    <property type="term" value="P:DNA recombination"/>
    <property type="evidence" value="ECO:0007669"/>
    <property type="project" value="UniProtKB-KW"/>
</dbReference>
<evidence type="ECO:0000256" key="7">
    <source>
        <dbReference type="ARBA" id="ARBA00023204"/>
    </source>
</evidence>
<keyword evidence="2 9" id="KW-0227">DNA damage</keyword>
<keyword evidence="4 9" id="KW-0347">Helicase</keyword>
<keyword evidence="7 9" id="KW-0234">DNA repair</keyword>
<dbReference type="EC" id="5.6.2.3" evidence="9"/>
<dbReference type="GO" id="GO:0000723">
    <property type="term" value="P:telomere maintenance"/>
    <property type="evidence" value="ECO:0007669"/>
    <property type="project" value="InterPro"/>
</dbReference>
<comment type="catalytic activity">
    <reaction evidence="9">
        <text>ATP + H2O = ADP + phosphate + H(+)</text>
        <dbReference type="Rhea" id="RHEA:13065"/>
        <dbReference type="ChEBI" id="CHEBI:15377"/>
        <dbReference type="ChEBI" id="CHEBI:15378"/>
        <dbReference type="ChEBI" id="CHEBI:30616"/>
        <dbReference type="ChEBI" id="CHEBI:43474"/>
        <dbReference type="ChEBI" id="CHEBI:456216"/>
        <dbReference type="EC" id="5.6.2.3"/>
    </reaction>
</comment>
<evidence type="ECO:0000256" key="3">
    <source>
        <dbReference type="ARBA" id="ARBA00022801"/>
    </source>
</evidence>
<gene>
    <name evidence="13" type="ORF">HXX76_010124</name>
</gene>
<comment type="caution">
    <text evidence="13">The sequence shown here is derived from an EMBL/GenBank/DDBJ whole genome shotgun (WGS) entry which is preliminary data.</text>
</comment>
<comment type="cofactor">
    <cofactor evidence="9">
        <name>Mg(2+)</name>
        <dbReference type="ChEBI" id="CHEBI:18420"/>
    </cofactor>
</comment>
<keyword evidence="5 9" id="KW-0067">ATP-binding</keyword>
<feature type="compositionally biased region" description="Low complexity" evidence="10">
    <location>
        <begin position="268"/>
        <end position="291"/>
    </location>
</feature>
<dbReference type="Pfam" id="PF05970">
    <property type="entry name" value="PIF1"/>
    <property type="match status" value="1"/>
</dbReference>
<keyword evidence="3 9" id="KW-0378">Hydrolase</keyword>
<keyword evidence="8" id="KW-0413">Isomerase</keyword>
<feature type="region of interest" description="Disordered" evidence="10">
    <location>
        <begin position="828"/>
        <end position="866"/>
    </location>
</feature>
<proteinExistence type="inferred from homology"/>
<dbReference type="Gene3D" id="3.40.50.300">
    <property type="entry name" value="P-loop containing nucleotide triphosphate hydrolases"/>
    <property type="match status" value="1"/>
</dbReference>
<evidence type="ECO:0000259" key="12">
    <source>
        <dbReference type="Pfam" id="PF21530"/>
    </source>
</evidence>
<evidence type="ECO:0000256" key="1">
    <source>
        <dbReference type="ARBA" id="ARBA00022741"/>
    </source>
</evidence>
<organism evidence="13 14">
    <name type="scientific">Chlamydomonas incerta</name>
    <dbReference type="NCBI Taxonomy" id="51695"/>
    <lineage>
        <taxon>Eukaryota</taxon>
        <taxon>Viridiplantae</taxon>
        <taxon>Chlorophyta</taxon>
        <taxon>core chlorophytes</taxon>
        <taxon>Chlorophyceae</taxon>
        <taxon>CS clade</taxon>
        <taxon>Chlamydomonadales</taxon>
        <taxon>Chlamydomonadaceae</taxon>
        <taxon>Chlamydomonas</taxon>
    </lineage>
</organism>
<dbReference type="GO" id="GO:0043139">
    <property type="term" value="F:5'-3' DNA helicase activity"/>
    <property type="evidence" value="ECO:0007669"/>
    <property type="project" value="UniProtKB-EC"/>
</dbReference>
<feature type="compositionally biased region" description="Low complexity" evidence="10">
    <location>
        <begin position="170"/>
        <end position="201"/>
    </location>
</feature>